<proteinExistence type="predicted"/>
<keyword evidence="2" id="KW-1185">Reference proteome</keyword>
<evidence type="ECO:0000313" key="2">
    <source>
        <dbReference type="Proteomes" id="UP000499080"/>
    </source>
</evidence>
<dbReference type="AlphaFoldDB" id="A0A4Y2C0L4"/>
<reference evidence="1 2" key="1">
    <citation type="journal article" date="2019" name="Sci. Rep.">
        <title>Orb-weaving spider Araneus ventricosus genome elucidates the spidroin gene catalogue.</title>
        <authorList>
            <person name="Kono N."/>
            <person name="Nakamura H."/>
            <person name="Ohtoshi R."/>
            <person name="Moran D.A.P."/>
            <person name="Shinohara A."/>
            <person name="Yoshida Y."/>
            <person name="Fujiwara M."/>
            <person name="Mori M."/>
            <person name="Tomita M."/>
            <person name="Arakawa K."/>
        </authorList>
    </citation>
    <scope>NUCLEOTIDE SEQUENCE [LARGE SCALE GENOMIC DNA]</scope>
</reference>
<comment type="caution">
    <text evidence="1">The sequence shown here is derived from an EMBL/GenBank/DDBJ whole genome shotgun (WGS) entry which is preliminary data.</text>
</comment>
<evidence type="ECO:0000313" key="1">
    <source>
        <dbReference type="EMBL" id="GBL97136.1"/>
    </source>
</evidence>
<organism evidence="1 2">
    <name type="scientific">Araneus ventricosus</name>
    <name type="common">Orbweaver spider</name>
    <name type="synonym">Epeira ventricosa</name>
    <dbReference type="NCBI Taxonomy" id="182803"/>
    <lineage>
        <taxon>Eukaryota</taxon>
        <taxon>Metazoa</taxon>
        <taxon>Ecdysozoa</taxon>
        <taxon>Arthropoda</taxon>
        <taxon>Chelicerata</taxon>
        <taxon>Arachnida</taxon>
        <taxon>Araneae</taxon>
        <taxon>Araneomorphae</taxon>
        <taxon>Entelegynae</taxon>
        <taxon>Araneoidea</taxon>
        <taxon>Araneidae</taxon>
        <taxon>Araneus</taxon>
    </lineage>
</organism>
<protein>
    <submittedName>
        <fullName evidence="1">Uncharacterized protein</fullName>
    </submittedName>
</protein>
<dbReference type="EMBL" id="BGPR01000127">
    <property type="protein sequence ID" value="GBL97136.1"/>
    <property type="molecule type" value="Genomic_DNA"/>
</dbReference>
<gene>
    <name evidence="1" type="ORF">AVEN_144585_1</name>
</gene>
<dbReference type="Proteomes" id="UP000499080">
    <property type="component" value="Unassembled WGS sequence"/>
</dbReference>
<accession>A0A4Y2C0L4</accession>
<name>A0A4Y2C0L4_ARAVE</name>
<sequence>MPLGFPALLQWQFRNRLSCEIFEKLITSSPKLANVQYSVTQKRRQRAKNQSCRAISSKMLLAICHNSQMESIAFIAKGDLHPLRNAQKSVASSVFSGIHT</sequence>